<protein>
    <submittedName>
        <fullName evidence="2">Uncharacterized protein</fullName>
    </submittedName>
</protein>
<dbReference type="GeneID" id="20670300"/>
<dbReference type="EMBL" id="KI925457">
    <property type="protein sequence ID" value="ETW82411.1"/>
    <property type="molecule type" value="Genomic_DNA"/>
</dbReference>
<evidence type="ECO:0000256" key="1">
    <source>
        <dbReference type="SAM" id="MobiDB-lite"/>
    </source>
</evidence>
<feature type="compositionally biased region" description="Basic residues" evidence="1">
    <location>
        <begin position="570"/>
        <end position="583"/>
    </location>
</feature>
<feature type="compositionally biased region" description="Polar residues" evidence="1">
    <location>
        <begin position="180"/>
        <end position="197"/>
    </location>
</feature>
<keyword evidence="4" id="KW-1185">Reference proteome</keyword>
<dbReference type="HOGENOM" id="CLU_400644_0_0_1"/>
<feature type="region of interest" description="Disordered" evidence="1">
    <location>
        <begin position="1"/>
        <end position="71"/>
    </location>
</feature>
<dbReference type="RefSeq" id="XP_009552996.1">
    <property type="nucleotide sequence ID" value="XM_009554701.1"/>
</dbReference>
<dbReference type="KEGG" id="hir:HETIRDRAFT_316207"/>
<proteinExistence type="predicted"/>
<feature type="compositionally biased region" description="Polar residues" evidence="1">
    <location>
        <begin position="207"/>
        <end position="232"/>
    </location>
</feature>
<accession>W4JR87</accession>
<feature type="region of interest" description="Disordered" evidence="1">
    <location>
        <begin position="535"/>
        <end position="595"/>
    </location>
</feature>
<evidence type="ECO:0000313" key="3">
    <source>
        <dbReference type="EMBL" id="ETW82411.1"/>
    </source>
</evidence>
<dbReference type="STRING" id="747525.W4JR87"/>
<dbReference type="EMBL" id="KI925466">
    <property type="protein sequence ID" value="ETW75600.1"/>
    <property type="molecule type" value="Genomic_DNA"/>
</dbReference>
<feature type="compositionally biased region" description="Polar residues" evidence="1">
    <location>
        <begin position="15"/>
        <end position="40"/>
    </location>
</feature>
<feature type="region of interest" description="Disordered" evidence="1">
    <location>
        <begin position="162"/>
        <end position="236"/>
    </location>
</feature>
<dbReference type="RefSeq" id="XP_009544776.1">
    <property type="nucleotide sequence ID" value="XM_009546481.1"/>
</dbReference>
<gene>
    <name evidence="3" type="ORF">HETIRDRAFT_316207</name>
    <name evidence="2" type="ORF">HETIRDRAFT_331456</name>
</gene>
<name>W4JR87_HETIT</name>
<dbReference type="AlphaFoldDB" id="W4JR87"/>
<reference evidence="2 4" key="1">
    <citation type="journal article" date="2012" name="New Phytol.">
        <title>Insight into trade-off between wood decay and parasitism from the genome of a fungal forest pathogen.</title>
        <authorList>
            <person name="Olson A."/>
            <person name="Aerts A."/>
            <person name="Asiegbu F."/>
            <person name="Belbahri L."/>
            <person name="Bouzid O."/>
            <person name="Broberg A."/>
            <person name="Canback B."/>
            <person name="Coutinho P.M."/>
            <person name="Cullen D."/>
            <person name="Dalman K."/>
            <person name="Deflorio G."/>
            <person name="van Diepen L.T."/>
            <person name="Dunand C."/>
            <person name="Duplessis S."/>
            <person name="Durling M."/>
            <person name="Gonthier P."/>
            <person name="Grimwood J."/>
            <person name="Fossdal C.G."/>
            <person name="Hansson D."/>
            <person name="Henrissat B."/>
            <person name="Hietala A."/>
            <person name="Himmelstrand K."/>
            <person name="Hoffmeister D."/>
            <person name="Hogberg N."/>
            <person name="James T.Y."/>
            <person name="Karlsson M."/>
            <person name="Kohler A."/>
            <person name="Kues U."/>
            <person name="Lee Y.H."/>
            <person name="Lin Y.C."/>
            <person name="Lind M."/>
            <person name="Lindquist E."/>
            <person name="Lombard V."/>
            <person name="Lucas S."/>
            <person name="Lunden K."/>
            <person name="Morin E."/>
            <person name="Murat C."/>
            <person name="Park J."/>
            <person name="Raffaello T."/>
            <person name="Rouze P."/>
            <person name="Salamov A."/>
            <person name="Schmutz J."/>
            <person name="Solheim H."/>
            <person name="Stahlberg J."/>
            <person name="Velez H."/>
            <person name="de Vries R.P."/>
            <person name="Wiebenga A."/>
            <person name="Woodward S."/>
            <person name="Yakovlev I."/>
            <person name="Garbelotto M."/>
            <person name="Martin F."/>
            <person name="Grigoriev I.V."/>
            <person name="Stenlid J."/>
        </authorList>
    </citation>
    <scope>NUCLEOTIDE SEQUENCE [LARGE SCALE GENOMIC DNA]</scope>
    <source>
        <strain evidence="2 4">TC 32-1</strain>
    </source>
</reference>
<dbReference type="KEGG" id="hir:HETIRDRAFT_331456"/>
<feature type="compositionally biased region" description="Basic and acidic residues" evidence="1">
    <location>
        <begin position="1"/>
        <end position="10"/>
    </location>
</feature>
<sequence length="595" mass="65113">MPKDPGDRLVHQVRASASHSMREASTPQGMLPTDSPSFDSSAHPDLSSPQPIDLDMELFGPDEDHPGSPATPLSPIDMDDDTQLGILSVPISLASTDSFEQQANIVTSSLHTIADWLETVDWDTIFGRNPLDAATLNSTPLASAATRVIRYLNAGIAGRSTKVPDLQVPPVQPNRVNNPSRMTQPATHPTSATSTRPDTPGAMSYASAVSRSSQAPSVNYTNWTTSRTSSRQAHPELSPGELLALQRQIAATRPPRPHRVTLPRGARRAVHVIFTGIKPDPIPRPGVVVQAVNSYLPAARAAFRAASANWSSRHNVTIQFAQNPEDSEINAVRAALGALFPNIPPSTYSVDKRHIISTVMFHRLALTYPDGSPITAEEYTQELKASVAWQEVRIPRPPRLVPDKDTHVGTLYVDFHDNGALSTLRQVIREPALLQGEAVYPVKYHKRDTVPQCSHCLRWGHASPICHSKTYRCNHCGGNHLEQDHRQWAACCHGTNPTPGDAPCPHPPTCVNCGAAHKANDRACPFYEHRHSREWINQHQPRAPTTRPPSPSDSRRDTHIGPVRPYGPSRNRRPTPARAHVAHRSQASAGASRPY</sequence>
<dbReference type="Proteomes" id="UP000030671">
    <property type="component" value="Unassembled WGS sequence"/>
</dbReference>
<organism evidence="2 4">
    <name type="scientific">Heterobasidion irregulare (strain TC 32-1)</name>
    <dbReference type="NCBI Taxonomy" id="747525"/>
    <lineage>
        <taxon>Eukaryota</taxon>
        <taxon>Fungi</taxon>
        <taxon>Dikarya</taxon>
        <taxon>Basidiomycota</taxon>
        <taxon>Agaricomycotina</taxon>
        <taxon>Agaricomycetes</taxon>
        <taxon>Russulales</taxon>
        <taxon>Bondarzewiaceae</taxon>
        <taxon>Heterobasidion</taxon>
        <taxon>Heterobasidion annosum species complex</taxon>
    </lineage>
</organism>
<evidence type="ECO:0000313" key="2">
    <source>
        <dbReference type="EMBL" id="ETW75600.1"/>
    </source>
</evidence>
<evidence type="ECO:0000313" key="4">
    <source>
        <dbReference type="Proteomes" id="UP000030671"/>
    </source>
</evidence>
<dbReference type="OrthoDB" id="2746849at2759"/>
<dbReference type="GeneID" id="20671659"/>
<dbReference type="eggNOG" id="ENOG502SYFS">
    <property type="taxonomic scope" value="Eukaryota"/>
</dbReference>